<sequence length="39" mass="4533">MLDSLDIDRFRAYNGNIKKSVVMDGFALFDDVSDKEIFF</sequence>
<name>A0ABS2PA79_9BACL</name>
<dbReference type="EMBL" id="JAFBEC010000002">
    <property type="protein sequence ID" value="MBM7631896.1"/>
    <property type="molecule type" value="Genomic_DNA"/>
</dbReference>
<dbReference type="Proteomes" id="UP000741863">
    <property type="component" value="Unassembled WGS sequence"/>
</dbReference>
<comment type="caution">
    <text evidence="1">The sequence shown here is derived from an EMBL/GenBank/DDBJ whole genome shotgun (WGS) entry which is preliminary data.</text>
</comment>
<proteinExistence type="predicted"/>
<reference evidence="1 2" key="1">
    <citation type="submission" date="2021-01" db="EMBL/GenBank/DDBJ databases">
        <title>Genomic Encyclopedia of Type Strains, Phase IV (KMG-IV): sequencing the most valuable type-strain genomes for metagenomic binning, comparative biology and taxonomic classification.</title>
        <authorList>
            <person name="Goeker M."/>
        </authorList>
    </citation>
    <scope>NUCLEOTIDE SEQUENCE [LARGE SCALE GENOMIC DNA]</scope>
    <source>
        <strain evidence="1 2">DSM 25540</strain>
    </source>
</reference>
<evidence type="ECO:0000313" key="2">
    <source>
        <dbReference type="Proteomes" id="UP000741863"/>
    </source>
</evidence>
<organism evidence="1 2">
    <name type="scientific">Geomicrobium sediminis</name>
    <dbReference type="NCBI Taxonomy" id="1347788"/>
    <lineage>
        <taxon>Bacteria</taxon>
        <taxon>Bacillati</taxon>
        <taxon>Bacillota</taxon>
        <taxon>Bacilli</taxon>
        <taxon>Bacillales</taxon>
        <taxon>Geomicrobium</taxon>
    </lineage>
</organism>
<protein>
    <submittedName>
        <fullName evidence="1">Uncharacterized protein</fullName>
    </submittedName>
</protein>
<evidence type="ECO:0000313" key="1">
    <source>
        <dbReference type="EMBL" id="MBM7631896.1"/>
    </source>
</evidence>
<gene>
    <name evidence="1" type="ORF">JOD17_000988</name>
</gene>
<keyword evidence="2" id="KW-1185">Reference proteome</keyword>
<accession>A0ABS2PA79</accession>